<dbReference type="GO" id="GO:0005524">
    <property type="term" value="F:ATP binding"/>
    <property type="evidence" value="ECO:0007669"/>
    <property type="project" value="UniProtKB-KW"/>
</dbReference>
<dbReference type="EMBL" id="JAECZB010000005">
    <property type="protein sequence ID" value="MBH8551660.1"/>
    <property type="molecule type" value="Genomic_DNA"/>
</dbReference>
<dbReference type="AlphaFoldDB" id="A0A8J7KWW8"/>
<comment type="subcellular location">
    <subcellularLocation>
        <location evidence="1">Cytoplasm</location>
    </subcellularLocation>
</comment>
<evidence type="ECO:0000256" key="2">
    <source>
        <dbReference type="ARBA" id="ARBA00007599"/>
    </source>
</evidence>
<name>A0A8J7KWW8_9CYAN</name>
<accession>A0A8J7KWW8</accession>
<dbReference type="Pfam" id="PF02367">
    <property type="entry name" value="TsaE"/>
    <property type="match status" value="1"/>
</dbReference>
<evidence type="ECO:0000256" key="6">
    <source>
        <dbReference type="ARBA" id="ARBA00022723"/>
    </source>
</evidence>
<dbReference type="PANTHER" id="PTHR33540:SF2">
    <property type="entry name" value="TRNA THREONYLCARBAMOYLADENOSINE BIOSYNTHESIS PROTEIN TSAE"/>
    <property type="match status" value="1"/>
</dbReference>
<proteinExistence type="inferred from homology"/>
<evidence type="ECO:0000256" key="9">
    <source>
        <dbReference type="ARBA" id="ARBA00022842"/>
    </source>
</evidence>
<dbReference type="InterPro" id="IPR003442">
    <property type="entry name" value="T6A_TsaE"/>
</dbReference>
<evidence type="ECO:0000256" key="3">
    <source>
        <dbReference type="ARBA" id="ARBA00019010"/>
    </source>
</evidence>
<comment type="similarity">
    <text evidence="2">Belongs to the TsaE family.</text>
</comment>
<keyword evidence="7" id="KW-0547">Nucleotide-binding</keyword>
<dbReference type="GO" id="GO:0002949">
    <property type="term" value="P:tRNA threonylcarbamoyladenosine modification"/>
    <property type="evidence" value="ECO:0007669"/>
    <property type="project" value="InterPro"/>
</dbReference>
<dbReference type="GO" id="GO:0046872">
    <property type="term" value="F:metal ion binding"/>
    <property type="evidence" value="ECO:0007669"/>
    <property type="project" value="UniProtKB-KW"/>
</dbReference>
<evidence type="ECO:0000256" key="8">
    <source>
        <dbReference type="ARBA" id="ARBA00022840"/>
    </source>
</evidence>
<gene>
    <name evidence="11" type="primary">tsaE</name>
    <name evidence="11" type="ORF">I8751_04575</name>
</gene>
<dbReference type="NCBIfam" id="TIGR00150">
    <property type="entry name" value="T6A_YjeE"/>
    <property type="match status" value="1"/>
</dbReference>
<keyword evidence="9" id="KW-0460">Magnesium</keyword>
<evidence type="ECO:0000256" key="10">
    <source>
        <dbReference type="ARBA" id="ARBA00032441"/>
    </source>
</evidence>
<reference evidence="11 12" key="1">
    <citation type="journal article" date="2021" name="Int. J. Syst. Evol. Microbiol.">
        <title>Amazonocrinis nigriterrae gen. nov., sp. nov., Atlanticothrix silvestris gen. nov., sp. nov. and Dendronalium phyllosphericum gen. nov., sp. nov., nostocacean cyanobacteria from Brazilian environments.</title>
        <authorList>
            <person name="Alvarenga D.O."/>
            <person name="Andreote A.P.D."/>
            <person name="Branco L.H.Z."/>
            <person name="Delbaje E."/>
            <person name="Cruz R.B."/>
            <person name="Varani A.M."/>
            <person name="Fiore M.F."/>
        </authorList>
    </citation>
    <scope>NUCLEOTIDE SEQUENCE [LARGE SCALE GENOMIC DNA]</scope>
    <source>
        <strain evidence="11 12">CENA357</strain>
    </source>
</reference>
<dbReference type="PANTHER" id="PTHR33540">
    <property type="entry name" value="TRNA THREONYLCARBAMOYLADENOSINE BIOSYNTHESIS PROTEIN TSAE"/>
    <property type="match status" value="1"/>
</dbReference>
<evidence type="ECO:0000256" key="4">
    <source>
        <dbReference type="ARBA" id="ARBA00022490"/>
    </source>
</evidence>
<dbReference type="Gene3D" id="3.40.50.300">
    <property type="entry name" value="P-loop containing nucleotide triphosphate hydrolases"/>
    <property type="match status" value="1"/>
</dbReference>
<evidence type="ECO:0000313" key="11">
    <source>
        <dbReference type="EMBL" id="MBH8551660.1"/>
    </source>
</evidence>
<keyword evidence="12" id="KW-1185">Reference proteome</keyword>
<keyword evidence="8" id="KW-0067">ATP-binding</keyword>
<dbReference type="GO" id="GO:0005737">
    <property type="term" value="C:cytoplasm"/>
    <property type="evidence" value="ECO:0007669"/>
    <property type="project" value="UniProtKB-SubCell"/>
</dbReference>
<evidence type="ECO:0000256" key="1">
    <source>
        <dbReference type="ARBA" id="ARBA00004496"/>
    </source>
</evidence>
<keyword evidence="6" id="KW-0479">Metal-binding</keyword>
<keyword evidence="4" id="KW-0963">Cytoplasm</keyword>
<organism evidence="11 12">
    <name type="scientific">Atlanticothrix silvestris CENA357</name>
    <dbReference type="NCBI Taxonomy" id="1725252"/>
    <lineage>
        <taxon>Bacteria</taxon>
        <taxon>Bacillati</taxon>
        <taxon>Cyanobacteriota</taxon>
        <taxon>Cyanophyceae</taxon>
        <taxon>Nostocales</taxon>
        <taxon>Nodulariaceae</taxon>
        <taxon>Atlanticothrix</taxon>
        <taxon>Atlanticothrix silvestris</taxon>
    </lineage>
</organism>
<protein>
    <recommendedName>
        <fullName evidence="3">tRNA threonylcarbamoyladenosine biosynthesis protein TsaE</fullName>
    </recommendedName>
    <alternativeName>
        <fullName evidence="10">t(6)A37 threonylcarbamoyladenosine biosynthesis protein TsaE</fullName>
    </alternativeName>
</protein>
<dbReference type="Proteomes" id="UP000599391">
    <property type="component" value="Unassembled WGS sequence"/>
</dbReference>
<evidence type="ECO:0000313" key="12">
    <source>
        <dbReference type="Proteomes" id="UP000599391"/>
    </source>
</evidence>
<comment type="caution">
    <text evidence="11">The sequence shown here is derived from an EMBL/GenBank/DDBJ whole genome shotgun (WGS) entry which is preliminary data.</text>
</comment>
<evidence type="ECO:0000256" key="5">
    <source>
        <dbReference type="ARBA" id="ARBA00022694"/>
    </source>
</evidence>
<sequence length="151" mass="16801">MKIFLADAEATLRLGITLGQTLSAGSVILLEGDLGAGKTTLVQGIGQGLGITEPIVSPTFTLINEYTEGRLPLYHLDLYRLEPQEVLALNLETYWEGFEVIPGIVAIEWAERMPYKPYVYLKVHLTYRNEGDRQAEIIPFNCAISEFIATI</sequence>
<dbReference type="SUPFAM" id="SSF52540">
    <property type="entry name" value="P-loop containing nucleoside triphosphate hydrolases"/>
    <property type="match status" value="1"/>
</dbReference>
<keyword evidence="5" id="KW-0819">tRNA processing</keyword>
<evidence type="ECO:0000256" key="7">
    <source>
        <dbReference type="ARBA" id="ARBA00022741"/>
    </source>
</evidence>
<dbReference type="InterPro" id="IPR027417">
    <property type="entry name" value="P-loop_NTPase"/>
</dbReference>
<dbReference type="RefSeq" id="WP_214437978.1">
    <property type="nucleotide sequence ID" value="NZ_JAECZB010000005.1"/>
</dbReference>